<reference evidence="2 3" key="1">
    <citation type="submission" date="2019-01" db="EMBL/GenBank/DDBJ databases">
        <title>Nuclear Genome Assembly of the Microalgal Biofuel strain Nannochloropsis salina CCMP1776.</title>
        <authorList>
            <person name="Hovde B."/>
        </authorList>
    </citation>
    <scope>NUCLEOTIDE SEQUENCE [LARGE SCALE GENOMIC DNA]</scope>
    <source>
        <strain evidence="2 3">CCMP1776</strain>
    </source>
</reference>
<evidence type="ECO:0000256" key="1">
    <source>
        <dbReference type="SAM" id="Phobius"/>
    </source>
</evidence>
<feature type="transmembrane region" description="Helical" evidence="1">
    <location>
        <begin position="32"/>
        <end position="51"/>
    </location>
</feature>
<evidence type="ECO:0000313" key="3">
    <source>
        <dbReference type="Proteomes" id="UP000355283"/>
    </source>
</evidence>
<dbReference type="Proteomes" id="UP000355283">
    <property type="component" value="Unassembled WGS sequence"/>
</dbReference>
<dbReference type="EMBL" id="SDOX01000007">
    <property type="protein sequence ID" value="TFJ86946.1"/>
    <property type="molecule type" value="Genomic_DNA"/>
</dbReference>
<accession>A0A4D9D6E3</accession>
<organism evidence="2 3">
    <name type="scientific">Nannochloropsis salina CCMP1776</name>
    <dbReference type="NCBI Taxonomy" id="1027361"/>
    <lineage>
        <taxon>Eukaryota</taxon>
        <taxon>Sar</taxon>
        <taxon>Stramenopiles</taxon>
        <taxon>Ochrophyta</taxon>
        <taxon>Eustigmatophyceae</taxon>
        <taxon>Eustigmatales</taxon>
        <taxon>Monodopsidaceae</taxon>
        <taxon>Microchloropsis</taxon>
        <taxon>Microchloropsis salina</taxon>
    </lineage>
</organism>
<keyword evidence="1" id="KW-1133">Transmembrane helix</keyword>
<keyword evidence="1" id="KW-0472">Membrane</keyword>
<proteinExistence type="predicted"/>
<keyword evidence="1" id="KW-0812">Transmembrane</keyword>
<name>A0A4D9D6E3_9STRA</name>
<protein>
    <submittedName>
        <fullName evidence="2">Uncharacterized protein</fullName>
    </submittedName>
</protein>
<gene>
    <name evidence="2" type="ORF">NSK_002034</name>
</gene>
<dbReference type="AlphaFoldDB" id="A0A4D9D6E3"/>
<comment type="caution">
    <text evidence="2">The sequence shown here is derived from an EMBL/GenBank/DDBJ whole genome shotgun (WGS) entry which is preliminary data.</text>
</comment>
<keyword evidence="3" id="KW-1185">Reference proteome</keyword>
<evidence type="ECO:0000313" key="2">
    <source>
        <dbReference type="EMBL" id="TFJ86946.1"/>
    </source>
</evidence>
<sequence>MLLEAAGGFAQAYCEGAAGAARAGHGLSDGGLPVGLVLMLSGLTATILSILRHRKRRLLELDRCSARTTDESSVASGGEVFELQPGPFGCREKRAPLFDLGDLL</sequence>